<evidence type="ECO:0000313" key="3">
    <source>
        <dbReference type="Proteomes" id="UP000177097"/>
    </source>
</evidence>
<protein>
    <submittedName>
        <fullName evidence="2">Uncharacterized protein</fullName>
    </submittedName>
</protein>
<feature type="transmembrane region" description="Helical" evidence="1">
    <location>
        <begin position="6"/>
        <end position="23"/>
    </location>
</feature>
<evidence type="ECO:0000256" key="1">
    <source>
        <dbReference type="SAM" id="Phobius"/>
    </source>
</evidence>
<gene>
    <name evidence="2" type="ORF">A3C17_01280</name>
</gene>
<keyword evidence="1" id="KW-0812">Transmembrane</keyword>
<name>A0A1F7TYX5_9BACT</name>
<proteinExistence type="predicted"/>
<reference evidence="2 3" key="1">
    <citation type="journal article" date="2016" name="Nat. Commun.">
        <title>Thousands of microbial genomes shed light on interconnected biogeochemical processes in an aquifer system.</title>
        <authorList>
            <person name="Anantharaman K."/>
            <person name="Brown C.T."/>
            <person name="Hug L.A."/>
            <person name="Sharon I."/>
            <person name="Castelle C.J."/>
            <person name="Probst A.J."/>
            <person name="Thomas B.C."/>
            <person name="Singh A."/>
            <person name="Wilkins M.J."/>
            <person name="Karaoz U."/>
            <person name="Brodie E.L."/>
            <person name="Williams K.H."/>
            <person name="Hubbard S.S."/>
            <person name="Banfield J.F."/>
        </authorList>
    </citation>
    <scope>NUCLEOTIDE SEQUENCE [LARGE SCALE GENOMIC DNA]</scope>
</reference>
<keyword evidence="1" id="KW-1133">Transmembrane helix</keyword>
<evidence type="ECO:0000313" key="2">
    <source>
        <dbReference type="EMBL" id="OGL71126.1"/>
    </source>
</evidence>
<dbReference type="Proteomes" id="UP000177097">
    <property type="component" value="Unassembled WGS sequence"/>
</dbReference>
<accession>A0A1F7TYX5</accession>
<comment type="caution">
    <text evidence="2">The sequence shown here is derived from an EMBL/GenBank/DDBJ whole genome shotgun (WGS) entry which is preliminary data.</text>
</comment>
<dbReference type="AlphaFoldDB" id="A0A1F7TYX5"/>
<sequence>MNAKTVLFYVVAILIASGIILASRQFAPGAKKAAEAPNALPDHITTVIATTLPKAVLQSRQQGKGGVRVADPVGNTIWISTDSVTSTTFVIRGTPPMDRTLQEGMARMQREIPSLTRARNLVVSEDLVGEESLSRVEFVLNETNYSTVSDLIYEISVNLFRIQSTTQWVIDLTAQPVTEV</sequence>
<dbReference type="STRING" id="1802389.A3C17_01280"/>
<keyword evidence="1" id="KW-0472">Membrane</keyword>
<dbReference type="EMBL" id="MGDX01000017">
    <property type="protein sequence ID" value="OGL71126.1"/>
    <property type="molecule type" value="Genomic_DNA"/>
</dbReference>
<organism evidence="2 3">
    <name type="scientific">Candidatus Uhrbacteria bacterium RIFCSPHIGHO2_02_FULL_53_13</name>
    <dbReference type="NCBI Taxonomy" id="1802389"/>
    <lineage>
        <taxon>Bacteria</taxon>
        <taxon>Candidatus Uhriibacteriota</taxon>
    </lineage>
</organism>